<keyword evidence="2" id="KW-0812">Transmembrane</keyword>
<evidence type="ECO:0000256" key="2">
    <source>
        <dbReference type="SAM" id="Phobius"/>
    </source>
</evidence>
<dbReference type="RefSeq" id="WP_037282375.1">
    <property type="nucleotide sequence ID" value="NZ_KK073875.1"/>
</dbReference>
<feature type="region of interest" description="Disordered" evidence="1">
    <location>
        <begin position="121"/>
        <end position="158"/>
    </location>
</feature>
<proteinExistence type="predicted"/>
<sequence>MAKTGAEAEANLEEEPSGSKAGRILLFAAPVLFAIVLVGVLLTLLNPTARNSVLETANKIPVVGSMLPKPTYTPEQQAQRQEEKQAASAEATINQLKTQLEQKNTELKTAQKAQADTQTQVDALQKQVDDAKAQQEQTAAAAEPEKDPGPSQQVKQLAQTYGSMSASKAAPILETLTDEEIAMILGAMSTEQRSGIMQKMTADKAAKVSIMLKSAASSEALETAANKARAAANNSEQPAQAATSTTGSLNQDQLSQTFSSMDASSAATLLIQMAKTNQAKVLTILKSVDDSTRSSILSQMASTDSETAASLANKLIGG</sequence>
<evidence type="ECO:0000256" key="1">
    <source>
        <dbReference type="SAM" id="MobiDB-lite"/>
    </source>
</evidence>
<evidence type="ECO:0000313" key="3">
    <source>
        <dbReference type="EMBL" id="EXG83133.1"/>
    </source>
</evidence>
<reference evidence="3 4" key="1">
    <citation type="submission" date="2013-07" db="EMBL/GenBank/DDBJ databases">
        <authorList>
            <consortium name="DOE Joint Genome Institute"/>
            <person name="Anderson I."/>
            <person name="Huntemann M."/>
            <person name="Han J."/>
            <person name="Chen A."/>
            <person name="Kyrpides N."/>
            <person name="Mavromatis K."/>
            <person name="Markowitz V."/>
            <person name="Palaniappan K."/>
            <person name="Ivanova N."/>
            <person name="Schaumberg A."/>
            <person name="Pati A."/>
            <person name="Liolios K."/>
            <person name="Nordberg H.P."/>
            <person name="Cantor M.N."/>
            <person name="Hua S.X."/>
            <person name="Woyke T."/>
        </authorList>
    </citation>
    <scope>NUCLEOTIDE SEQUENCE [LARGE SCALE GENOMIC DNA]</scope>
    <source>
        <strain evidence="3 4">DSM 19268</strain>
    </source>
</reference>
<organism evidence="3 4">
    <name type="scientific">Saccharibacillus sacchari DSM 19268</name>
    <dbReference type="NCBI Taxonomy" id="915437"/>
    <lineage>
        <taxon>Bacteria</taxon>
        <taxon>Bacillati</taxon>
        <taxon>Bacillota</taxon>
        <taxon>Bacilli</taxon>
        <taxon>Bacillales</taxon>
        <taxon>Paenibacillaceae</taxon>
        <taxon>Saccharibacillus</taxon>
    </lineage>
</organism>
<evidence type="ECO:0008006" key="5">
    <source>
        <dbReference type="Google" id="ProtNLM"/>
    </source>
</evidence>
<gene>
    <name evidence="3" type="ORF">SacsacDRAFT_0098</name>
</gene>
<evidence type="ECO:0000313" key="4">
    <source>
        <dbReference type="Proteomes" id="UP000053380"/>
    </source>
</evidence>
<comment type="caution">
    <text evidence="3">The sequence shown here is derived from an EMBL/GenBank/DDBJ whole genome shotgun (WGS) entry which is preliminary data.</text>
</comment>
<dbReference type="AlphaFoldDB" id="A0A010Z740"/>
<feature type="transmembrane region" description="Helical" evidence="2">
    <location>
        <begin position="24"/>
        <end position="45"/>
    </location>
</feature>
<keyword evidence="4" id="KW-1185">Reference proteome</keyword>
<feature type="region of interest" description="Disordered" evidence="1">
    <location>
        <begin position="64"/>
        <end position="90"/>
    </location>
</feature>
<protein>
    <recommendedName>
        <fullName evidence="5">Magnesium transporter MgtE intracellular domain-containing protein</fullName>
    </recommendedName>
</protein>
<dbReference type="EMBL" id="JFBU01000001">
    <property type="protein sequence ID" value="EXG83133.1"/>
    <property type="molecule type" value="Genomic_DNA"/>
</dbReference>
<dbReference type="Proteomes" id="UP000053380">
    <property type="component" value="Unassembled WGS sequence"/>
</dbReference>
<dbReference type="Gene3D" id="1.10.220.30">
    <property type="match status" value="1"/>
</dbReference>
<feature type="compositionally biased region" description="Polar residues" evidence="1">
    <location>
        <begin position="235"/>
        <end position="248"/>
    </location>
</feature>
<name>A0A010Z740_9BACL</name>
<keyword evidence="2" id="KW-0472">Membrane</keyword>
<feature type="region of interest" description="Disordered" evidence="1">
    <location>
        <begin position="227"/>
        <end position="248"/>
    </location>
</feature>
<keyword evidence="2" id="KW-1133">Transmembrane helix</keyword>
<accession>A0A010Z740</accession>
<dbReference type="OrthoDB" id="2381574at2"/>
<dbReference type="HOGENOM" id="CLU_072019_0_0_9"/>
<dbReference type="SUPFAM" id="SSF158791">
    <property type="entry name" value="MgtE N-terminal domain-like"/>
    <property type="match status" value="1"/>
</dbReference>